<reference evidence="3" key="2">
    <citation type="submission" date="2018-10" db="UniProtKB">
        <authorList>
            <consortium name="EnsemblPlants"/>
        </authorList>
    </citation>
    <scope>IDENTIFICATION</scope>
</reference>
<dbReference type="Gramene" id="TraesCAD_scaffold_088689_01G000200.1">
    <property type="protein sequence ID" value="TraesCAD_scaffold_088689_01G000200.1"/>
    <property type="gene ID" value="TraesCAD_scaffold_088689_01G000200"/>
</dbReference>
<dbReference type="STRING" id="4565.A0A3B6IYD3"/>
<dbReference type="PANTHER" id="PTHR31325">
    <property type="entry name" value="OS01G0798800 PROTEIN-RELATED"/>
    <property type="match status" value="1"/>
</dbReference>
<dbReference type="AlphaFoldDB" id="A0A3B6IYD3"/>
<feature type="transmembrane region" description="Helical" evidence="1">
    <location>
        <begin position="31"/>
        <end position="51"/>
    </location>
</feature>
<dbReference type="InterPro" id="IPR007658">
    <property type="entry name" value="DUF594"/>
</dbReference>
<dbReference type="Proteomes" id="UP000019116">
    <property type="component" value="Chromosome 4B"/>
</dbReference>
<evidence type="ECO:0000259" key="2">
    <source>
        <dbReference type="Pfam" id="PF13968"/>
    </source>
</evidence>
<dbReference type="Pfam" id="PF13968">
    <property type="entry name" value="DUF4220"/>
    <property type="match status" value="1"/>
</dbReference>
<proteinExistence type="predicted"/>
<evidence type="ECO:0000256" key="1">
    <source>
        <dbReference type="SAM" id="Phobius"/>
    </source>
</evidence>
<keyword evidence="1" id="KW-0812">Transmembrane</keyword>
<evidence type="ECO:0000313" key="3">
    <source>
        <dbReference type="EnsemblPlants" id="TraesCS4B02G388400.1"/>
    </source>
</evidence>
<dbReference type="InterPro" id="IPR025315">
    <property type="entry name" value="DUF4220"/>
</dbReference>
<feature type="domain" description="DUF4220" evidence="2">
    <location>
        <begin position="38"/>
        <end position="109"/>
    </location>
</feature>
<protein>
    <recommendedName>
        <fullName evidence="2">DUF4220 domain-containing protein</fullName>
    </recommendedName>
</protein>
<keyword evidence="1" id="KW-0472">Membrane</keyword>
<name>A0A3B6IYD3_WHEAT</name>
<sequence>MEELKLESYVQGGGDGALPHVMYDIIYTKAVVIHTWYVVTTYILLVGAFLLLDMASVLSTLGSTWTCSFLWTRGWSNAGLVILSLRRRVKAAGSRRWSGSIGQFNLLHFFERREYKIRSRVAKMMGLEDWWNKWRCSETLVISQDVKELVFKHVWQLVKRIHHPSAENEICENGMVGLMGMMPPMNDLPGFRPALYNETAKRRERLDDALNFDAELQEVILTWRVFTNVFLLSIDTPKDAASSTYLKAVKALSDYMVFLVAVRPDMIPGLELRSMYESTVEDLRCICCPWGSHTSSTDSVKRLLSIMQDRTHEDMGEACVTLWHGTLYAKLMLELVDAGSADKPGIISCYEDRDHVAMEKLERLMPDLEHSCNGAGGGVFDMPKALALILDAWVRLLVFASVQCSRDAHASQINRGGELMTVVWLMEEHANVFFKQPTPGGIESFLLQALC</sequence>
<dbReference type="OrthoDB" id="625425at2759"/>
<keyword evidence="4" id="KW-1185">Reference proteome</keyword>
<organism evidence="3">
    <name type="scientific">Triticum aestivum</name>
    <name type="common">Wheat</name>
    <dbReference type="NCBI Taxonomy" id="4565"/>
    <lineage>
        <taxon>Eukaryota</taxon>
        <taxon>Viridiplantae</taxon>
        <taxon>Streptophyta</taxon>
        <taxon>Embryophyta</taxon>
        <taxon>Tracheophyta</taxon>
        <taxon>Spermatophyta</taxon>
        <taxon>Magnoliopsida</taxon>
        <taxon>Liliopsida</taxon>
        <taxon>Poales</taxon>
        <taxon>Poaceae</taxon>
        <taxon>BOP clade</taxon>
        <taxon>Pooideae</taxon>
        <taxon>Triticodae</taxon>
        <taxon>Triticeae</taxon>
        <taxon>Triticinae</taxon>
        <taxon>Triticum</taxon>
    </lineage>
</organism>
<dbReference type="OMA" id="EICENGM"/>
<dbReference type="Pfam" id="PF04578">
    <property type="entry name" value="DUF594"/>
    <property type="match status" value="1"/>
</dbReference>
<dbReference type="Gramene" id="TraesCLE_scaffold_097328_01G000200.1">
    <property type="protein sequence ID" value="TraesCLE_scaffold_097328_01G000200.1"/>
    <property type="gene ID" value="TraesCLE_scaffold_097328_01G000200"/>
</dbReference>
<dbReference type="EnsemblPlants" id="TraesCS4B02G388400.1">
    <property type="protein sequence ID" value="TraesCS4B02G388400.1"/>
    <property type="gene ID" value="TraesCS4B02G388400"/>
</dbReference>
<dbReference type="Gramene" id="TraesCS4B02G388400.1">
    <property type="protein sequence ID" value="TraesCS4B02G388400.1"/>
    <property type="gene ID" value="TraesCS4B02G388400"/>
</dbReference>
<reference evidence="3" key="1">
    <citation type="submission" date="2018-08" db="EMBL/GenBank/DDBJ databases">
        <authorList>
            <person name="Rossello M."/>
        </authorList>
    </citation>
    <scope>NUCLEOTIDE SEQUENCE [LARGE SCALE GENOMIC DNA]</scope>
    <source>
        <strain evidence="3">cv. Chinese Spring</strain>
    </source>
</reference>
<evidence type="ECO:0000313" key="4">
    <source>
        <dbReference type="Proteomes" id="UP000019116"/>
    </source>
</evidence>
<keyword evidence="1" id="KW-1133">Transmembrane helix</keyword>
<accession>A0A3B6IYD3</accession>
<dbReference type="Gramene" id="TraesCS4B03G0991100.1">
    <property type="protein sequence ID" value="TraesCS4B03G0991100.1.CDS"/>
    <property type="gene ID" value="TraesCS4B03G0991100"/>
</dbReference>